<protein>
    <submittedName>
        <fullName evidence="1">Uncharacterized protein</fullName>
    </submittedName>
</protein>
<name>A0A382DYR0_9ZZZZ</name>
<proteinExistence type="predicted"/>
<accession>A0A382DYR0</accession>
<evidence type="ECO:0000313" key="1">
    <source>
        <dbReference type="EMBL" id="SVB42841.1"/>
    </source>
</evidence>
<sequence>MMAIGMGAEVIVQPGSSEQAYGISQYLRIFEFMDDNPDTGQFGLWGQWIGSHGAHPNGHFNSIEGGLFIQDKMGRSRFPKYMASAATHLYSAVSDTGGGWGFFERRIDCSMFGRVTLSNRMIVPPNLIAFDADQETHDDEGGIFVGTSWVALPMIGGVARVDNQPHGLDGGLMTWTFIIDAANYSGPLIGYVPEHWSRRIDRFNAMEILDDVYEWNPSDAIAETLMAYIDGEVSTEDLHAAIADEDWYGGPANGKDFGAPHWVRPEDTLGLAPADGYIPTGIEMPPIPSFKVEGSDGRTFLKIFPPQIPNAVDREPFVLNVQSFDVDLYNHFLATFQSGEGFSDADFEGLGIPMQVERWDEAPWAGIEVIDLDFDDPYKANLKLRVSLLPFNESGETNIVFNWGGAQQDERGWSSYYEIIEGVAVAVSAAEVPNELLSLEYGTRPNTTSLMRNEDPTTGFDSSCYTCDDPTGCDDTEYATVLDDGSRITYRWYRFM</sequence>
<gene>
    <name evidence="1" type="ORF">METZ01_LOCUS195695</name>
</gene>
<organism evidence="1">
    <name type="scientific">marine metagenome</name>
    <dbReference type="NCBI Taxonomy" id="408172"/>
    <lineage>
        <taxon>unclassified sequences</taxon>
        <taxon>metagenomes</taxon>
        <taxon>ecological metagenomes</taxon>
    </lineage>
</organism>
<dbReference type="AlphaFoldDB" id="A0A382DYR0"/>
<dbReference type="EMBL" id="UINC01041493">
    <property type="protein sequence ID" value="SVB42841.1"/>
    <property type="molecule type" value="Genomic_DNA"/>
</dbReference>
<feature type="non-terminal residue" evidence="1">
    <location>
        <position position="496"/>
    </location>
</feature>
<reference evidence="1" key="1">
    <citation type="submission" date="2018-05" db="EMBL/GenBank/DDBJ databases">
        <authorList>
            <person name="Lanie J.A."/>
            <person name="Ng W.-L."/>
            <person name="Kazmierczak K.M."/>
            <person name="Andrzejewski T.M."/>
            <person name="Davidsen T.M."/>
            <person name="Wayne K.J."/>
            <person name="Tettelin H."/>
            <person name="Glass J.I."/>
            <person name="Rusch D."/>
            <person name="Podicherti R."/>
            <person name="Tsui H.-C.T."/>
            <person name="Winkler M.E."/>
        </authorList>
    </citation>
    <scope>NUCLEOTIDE SEQUENCE</scope>
</reference>